<gene>
    <name evidence="1" type="ORF">ACFQV2_23235</name>
</gene>
<protein>
    <recommendedName>
        <fullName evidence="3">FMN reductase</fullName>
    </recommendedName>
</protein>
<proteinExistence type="predicted"/>
<dbReference type="EMBL" id="JBHTEY010000004">
    <property type="protein sequence ID" value="MFC7615964.1"/>
    <property type="molecule type" value="Genomic_DNA"/>
</dbReference>
<reference evidence="2" key="1">
    <citation type="journal article" date="2019" name="Int. J. Syst. Evol. Microbiol.">
        <title>The Global Catalogue of Microorganisms (GCM) 10K type strain sequencing project: providing services to taxonomists for standard genome sequencing and annotation.</title>
        <authorList>
            <consortium name="The Broad Institute Genomics Platform"/>
            <consortium name="The Broad Institute Genome Sequencing Center for Infectious Disease"/>
            <person name="Wu L."/>
            <person name="Ma J."/>
        </authorList>
    </citation>
    <scope>NUCLEOTIDE SEQUENCE [LARGE SCALE GENOMIC DNA]</scope>
    <source>
        <strain evidence="2">JCM 17695</strain>
    </source>
</reference>
<dbReference type="SUPFAM" id="SSF52218">
    <property type="entry name" value="Flavoproteins"/>
    <property type="match status" value="1"/>
</dbReference>
<dbReference type="Proteomes" id="UP001596512">
    <property type="component" value="Unassembled WGS sequence"/>
</dbReference>
<dbReference type="Gene3D" id="3.40.50.360">
    <property type="match status" value="1"/>
</dbReference>
<organism evidence="1 2">
    <name type="scientific">Actinokineospora soli</name>
    <dbReference type="NCBI Taxonomy" id="1048753"/>
    <lineage>
        <taxon>Bacteria</taxon>
        <taxon>Bacillati</taxon>
        <taxon>Actinomycetota</taxon>
        <taxon>Actinomycetes</taxon>
        <taxon>Pseudonocardiales</taxon>
        <taxon>Pseudonocardiaceae</taxon>
        <taxon>Actinokineospora</taxon>
    </lineage>
</organism>
<dbReference type="InterPro" id="IPR029039">
    <property type="entry name" value="Flavoprotein-like_sf"/>
</dbReference>
<accession>A0ABW2TRN2</accession>
<keyword evidence="2" id="KW-1185">Reference proteome</keyword>
<evidence type="ECO:0008006" key="3">
    <source>
        <dbReference type="Google" id="ProtNLM"/>
    </source>
</evidence>
<evidence type="ECO:0000313" key="2">
    <source>
        <dbReference type="Proteomes" id="UP001596512"/>
    </source>
</evidence>
<evidence type="ECO:0000313" key="1">
    <source>
        <dbReference type="EMBL" id="MFC7615964.1"/>
    </source>
</evidence>
<name>A0ABW2TRN2_9PSEU</name>
<comment type="caution">
    <text evidence="1">The sequence shown here is derived from an EMBL/GenBank/DDBJ whole genome shotgun (WGS) entry which is preliminary data.</text>
</comment>
<sequence length="155" mass="15500">MAILILSGGSATASAYAGYAAARLPGARAIGVRDLPTRALLCADRDAIADLVPGSADAVVVVAAVRRASTSGLLKALVELLDVDVPALPVAVGAFPAHARVLDHALLPALGPHVLPTVFLPDHHADLTPLDAALDRLAGGKTRGSAWIAAASVAG</sequence>